<reference evidence="11" key="3">
    <citation type="submission" date="2017-03" db="EMBL/GenBank/DDBJ databases">
        <authorList>
            <person name="Dastager S.G."/>
            <person name="Neurgaonkar P.S."/>
            <person name="Dharne M.S."/>
        </authorList>
    </citation>
    <scope>NUCLEOTIDE SEQUENCE</scope>
    <source>
        <strain evidence="11">DSM 25145</strain>
    </source>
</reference>
<evidence type="ECO:0000313" key="12">
    <source>
        <dbReference type="EMBL" id="SIQ28191.1"/>
    </source>
</evidence>
<dbReference type="InterPro" id="IPR007387">
    <property type="entry name" value="TRAP_DctQ"/>
</dbReference>
<name>A0A1N6RH91_9BACI</name>
<feature type="domain" description="Tripartite ATP-independent periplasmic transporters DctQ component" evidence="10">
    <location>
        <begin position="23"/>
        <end position="154"/>
    </location>
</feature>
<evidence type="ECO:0000256" key="3">
    <source>
        <dbReference type="ARBA" id="ARBA00022475"/>
    </source>
</evidence>
<keyword evidence="5 9" id="KW-0812">Transmembrane</keyword>
<dbReference type="GO" id="GO:0015740">
    <property type="term" value="P:C4-dicarboxylate transport"/>
    <property type="evidence" value="ECO:0007669"/>
    <property type="project" value="TreeGrafter"/>
</dbReference>
<feature type="transmembrane region" description="Helical" evidence="9">
    <location>
        <begin position="14"/>
        <end position="35"/>
    </location>
</feature>
<dbReference type="Pfam" id="PF04290">
    <property type="entry name" value="DctQ"/>
    <property type="match status" value="1"/>
</dbReference>
<evidence type="ECO:0000259" key="10">
    <source>
        <dbReference type="Pfam" id="PF04290"/>
    </source>
</evidence>
<dbReference type="OrthoDB" id="9815614at2"/>
<evidence type="ECO:0000256" key="8">
    <source>
        <dbReference type="ARBA" id="ARBA00038436"/>
    </source>
</evidence>
<dbReference type="GO" id="GO:0005886">
    <property type="term" value="C:plasma membrane"/>
    <property type="evidence" value="ECO:0007669"/>
    <property type="project" value="UniProtKB-SubCell"/>
</dbReference>
<dbReference type="GO" id="GO:0022857">
    <property type="term" value="F:transmembrane transporter activity"/>
    <property type="evidence" value="ECO:0007669"/>
    <property type="project" value="TreeGrafter"/>
</dbReference>
<dbReference type="AlphaFoldDB" id="A0A1N6RH91"/>
<evidence type="ECO:0000256" key="9">
    <source>
        <dbReference type="SAM" id="Phobius"/>
    </source>
</evidence>
<keyword evidence="3" id="KW-1003">Cell membrane</keyword>
<evidence type="ECO:0000313" key="14">
    <source>
        <dbReference type="Proteomes" id="UP000215545"/>
    </source>
</evidence>
<dbReference type="EMBL" id="FTLX01000002">
    <property type="protein sequence ID" value="SIQ28191.1"/>
    <property type="molecule type" value="Genomic_DNA"/>
</dbReference>
<evidence type="ECO:0000256" key="2">
    <source>
        <dbReference type="ARBA" id="ARBA00022448"/>
    </source>
</evidence>
<keyword evidence="14" id="KW-1185">Reference proteome</keyword>
<accession>A0A1N6RH91</accession>
<feature type="transmembrane region" description="Helical" evidence="9">
    <location>
        <begin position="127"/>
        <end position="146"/>
    </location>
</feature>
<protein>
    <submittedName>
        <fullName evidence="11">TRAP transporter small permease protein</fullName>
    </submittedName>
    <submittedName>
        <fullName evidence="12">TRAP-type C4-dicarboxylate transport system, small permease component</fullName>
    </submittedName>
</protein>
<comment type="subcellular location">
    <subcellularLocation>
        <location evidence="1">Cell inner membrane</location>
        <topology evidence="1">Multi-pass membrane protein</topology>
    </subcellularLocation>
</comment>
<evidence type="ECO:0000256" key="7">
    <source>
        <dbReference type="ARBA" id="ARBA00023136"/>
    </source>
</evidence>
<keyword evidence="4" id="KW-0997">Cell inner membrane</keyword>
<comment type="similarity">
    <text evidence="8">Belongs to the TRAP transporter small permease family.</text>
</comment>
<dbReference type="EMBL" id="MWSK01000002">
    <property type="protein sequence ID" value="OXS79060.1"/>
    <property type="molecule type" value="Genomic_DNA"/>
</dbReference>
<dbReference type="PANTHER" id="PTHR35011:SF2">
    <property type="entry name" value="2,3-DIKETO-L-GULONATE TRAP TRANSPORTER SMALL PERMEASE PROTEIN YIAM"/>
    <property type="match status" value="1"/>
</dbReference>
<evidence type="ECO:0000256" key="5">
    <source>
        <dbReference type="ARBA" id="ARBA00022692"/>
    </source>
</evidence>
<evidence type="ECO:0000256" key="1">
    <source>
        <dbReference type="ARBA" id="ARBA00004429"/>
    </source>
</evidence>
<feature type="transmembrane region" description="Helical" evidence="9">
    <location>
        <begin position="85"/>
        <end position="107"/>
    </location>
</feature>
<dbReference type="Proteomes" id="UP000186385">
    <property type="component" value="Unassembled WGS sequence"/>
</dbReference>
<sequence>MKAVKWLDENLEKYILFFLTTVMVVVVFVQVFMRYVMSNSLSWSEELARYCFIWLIYIGISYAVKHHRHIKVDAALLLFKDKTKIYFSVLSNVLFLIFCVFVVRYGYGIAAQLLAFGQTTPALQIPTGIVYMAAPVGMGLAGIRLIQNIIKDIQAIRTFDQTQELPEDAEPYISPRQEKI</sequence>
<reference evidence="14" key="2">
    <citation type="submission" date="2017-03" db="EMBL/GenBank/DDBJ databases">
        <title>Bacillus sp. V-88(T) DSM27956, whole genome shotgun sequencing project.</title>
        <authorList>
            <person name="Dastager S.G."/>
            <person name="Neurgaonkar P.S."/>
            <person name="Dharne M.S."/>
        </authorList>
    </citation>
    <scope>NUCLEOTIDE SEQUENCE [LARGE SCALE GENOMIC DNA]</scope>
    <source>
        <strain evidence="14">DSM 25145</strain>
    </source>
</reference>
<evidence type="ECO:0000313" key="11">
    <source>
        <dbReference type="EMBL" id="OXS79060.1"/>
    </source>
</evidence>
<dbReference type="STRING" id="1017273.SAMN05443094_102127"/>
<feature type="transmembrane region" description="Helical" evidence="9">
    <location>
        <begin position="47"/>
        <end position="64"/>
    </location>
</feature>
<keyword evidence="6 9" id="KW-1133">Transmembrane helix</keyword>
<evidence type="ECO:0000313" key="13">
    <source>
        <dbReference type="Proteomes" id="UP000186385"/>
    </source>
</evidence>
<evidence type="ECO:0000256" key="4">
    <source>
        <dbReference type="ARBA" id="ARBA00022519"/>
    </source>
</evidence>
<dbReference type="Proteomes" id="UP000215545">
    <property type="component" value="Unassembled WGS sequence"/>
</dbReference>
<dbReference type="InterPro" id="IPR055348">
    <property type="entry name" value="DctQ"/>
</dbReference>
<organism evidence="12 13">
    <name type="scientific">Domibacillus enclensis</name>
    <dbReference type="NCBI Taxonomy" id="1017273"/>
    <lineage>
        <taxon>Bacteria</taxon>
        <taxon>Bacillati</taxon>
        <taxon>Bacillota</taxon>
        <taxon>Bacilli</taxon>
        <taxon>Bacillales</taxon>
        <taxon>Bacillaceae</taxon>
        <taxon>Domibacillus</taxon>
    </lineage>
</organism>
<dbReference type="PANTHER" id="PTHR35011">
    <property type="entry name" value="2,3-DIKETO-L-GULONATE TRAP TRANSPORTER SMALL PERMEASE PROTEIN YIAM"/>
    <property type="match status" value="1"/>
</dbReference>
<dbReference type="RefSeq" id="WP_045849326.1">
    <property type="nucleotide sequence ID" value="NZ_FTLX01000002.1"/>
</dbReference>
<evidence type="ECO:0000256" key="6">
    <source>
        <dbReference type="ARBA" id="ARBA00022989"/>
    </source>
</evidence>
<gene>
    <name evidence="11" type="ORF">B1B05_04585</name>
    <name evidence="12" type="ORF">SAMN05443094_102127</name>
</gene>
<reference evidence="12 13" key="1">
    <citation type="submission" date="2017-01" db="EMBL/GenBank/DDBJ databases">
        <authorList>
            <person name="Mah S.A."/>
            <person name="Swanson W.J."/>
            <person name="Moy G.W."/>
            <person name="Vacquier V.D."/>
        </authorList>
    </citation>
    <scope>NUCLEOTIDE SEQUENCE [LARGE SCALE GENOMIC DNA]</scope>
    <source>
        <strain evidence="12 13">NIO-1016</strain>
    </source>
</reference>
<keyword evidence="2" id="KW-0813">Transport</keyword>
<keyword evidence="7 9" id="KW-0472">Membrane</keyword>
<proteinExistence type="inferred from homology"/>